<dbReference type="PANTHER" id="PTHR42924">
    <property type="entry name" value="EXONUCLEASE"/>
    <property type="match status" value="1"/>
</dbReference>
<comment type="caution">
    <text evidence="2">The sequence shown here is derived from an EMBL/GenBank/DDBJ whole genome shotgun (WGS) entry which is preliminary data.</text>
</comment>
<evidence type="ECO:0000313" key="2">
    <source>
        <dbReference type="EMBL" id="NEV64811.1"/>
    </source>
</evidence>
<dbReference type="CDD" id="cd07438">
    <property type="entry name" value="PHP_HisPPase_AMP"/>
    <property type="match status" value="1"/>
</dbReference>
<proteinExistence type="predicted"/>
<dbReference type="PANTHER" id="PTHR42924:SF3">
    <property type="entry name" value="POLYMERASE_HISTIDINOL PHOSPHATASE N-TERMINAL DOMAIN-CONTAINING PROTEIN"/>
    <property type="match status" value="1"/>
</dbReference>
<dbReference type="GO" id="GO:0035312">
    <property type="term" value="F:5'-3' DNA exonuclease activity"/>
    <property type="evidence" value="ECO:0007669"/>
    <property type="project" value="TreeGrafter"/>
</dbReference>
<evidence type="ECO:0000313" key="3">
    <source>
        <dbReference type="Proteomes" id="UP000483379"/>
    </source>
</evidence>
<dbReference type="InterPro" id="IPR052018">
    <property type="entry name" value="PHP_domain"/>
</dbReference>
<dbReference type="EMBL" id="JAAIJQ010000113">
    <property type="protein sequence ID" value="NEV64811.1"/>
    <property type="molecule type" value="Genomic_DNA"/>
</dbReference>
<evidence type="ECO:0000259" key="1">
    <source>
        <dbReference type="SMART" id="SM00481"/>
    </source>
</evidence>
<dbReference type="SMART" id="SM00481">
    <property type="entry name" value="POLIIIAc"/>
    <property type="match status" value="1"/>
</dbReference>
<dbReference type="Gene3D" id="1.10.150.650">
    <property type="match status" value="1"/>
</dbReference>
<accession>A0A6M0K677</accession>
<dbReference type="Gene3D" id="3.20.20.140">
    <property type="entry name" value="Metal-dependent hydrolases"/>
    <property type="match status" value="1"/>
</dbReference>
<dbReference type="GO" id="GO:0004534">
    <property type="term" value="F:5'-3' RNA exonuclease activity"/>
    <property type="evidence" value="ECO:0007669"/>
    <property type="project" value="TreeGrafter"/>
</dbReference>
<gene>
    <name evidence="2" type="ORF">G3446_23575</name>
</gene>
<dbReference type="InterPro" id="IPR016195">
    <property type="entry name" value="Pol/histidinol_Pase-like"/>
</dbReference>
<dbReference type="InterPro" id="IPR003141">
    <property type="entry name" value="Pol/His_phosphatase_N"/>
</dbReference>
<keyword evidence="3" id="KW-1185">Reference proteome</keyword>
<dbReference type="AlphaFoldDB" id="A0A6M0K677"/>
<organism evidence="2 3">
    <name type="scientific">Thiorhodococcus minor</name>
    <dbReference type="NCBI Taxonomy" id="57489"/>
    <lineage>
        <taxon>Bacteria</taxon>
        <taxon>Pseudomonadati</taxon>
        <taxon>Pseudomonadota</taxon>
        <taxon>Gammaproteobacteria</taxon>
        <taxon>Chromatiales</taxon>
        <taxon>Chromatiaceae</taxon>
        <taxon>Thiorhodococcus</taxon>
    </lineage>
</organism>
<dbReference type="InterPro" id="IPR004013">
    <property type="entry name" value="PHP_dom"/>
</dbReference>
<feature type="domain" description="Polymerase/histidinol phosphatase N-terminal" evidence="1">
    <location>
        <begin position="5"/>
        <end position="70"/>
    </location>
</feature>
<protein>
    <submittedName>
        <fullName evidence="2">PHP domain-containing protein</fullName>
    </submittedName>
</protein>
<dbReference type="SUPFAM" id="SSF89550">
    <property type="entry name" value="PHP domain-like"/>
    <property type="match status" value="1"/>
</dbReference>
<sequence length="291" mass="31210">MKPTPDLHTHSTASDGTLSPTELLQRAASAGVEVLALTDHDTTDGLSEASVAARQVGVHLIPGVEISVTWGGRTIHVVGLHLDPAAPALQAGLDRLMAFRAWRAEEIGRRLAKRGIEGAYEGAKALSNGKLIGRTHFARFLVSRRLAADTGDVFKRFLTTGKPGHVSGQWATLEEAVTWIRGAGGQAVIAHPARYKQTRTRMQALLGEFRELGGAGVEVLSGSHSRDDAFTFARHAREQRLMASAGSDYHGPESPWVELGRLARLPDGCAPIWRDWPEMAESAPALRAAAG</sequence>
<name>A0A6M0K677_9GAMM</name>
<dbReference type="RefSeq" id="WP_164455927.1">
    <property type="nucleotide sequence ID" value="NZ_JAAIJQ010000113.1"/>
</dbReference>
<dbReference type="Proteomes" id="UP000483379">
    <property type="component" value="Unassembled WGS sequence"/>
</dbReference>
<dbReference type="Pfam" id="PF02811">
    <property type="entry name" value="PHP"/>
    <property type="match status" value="1"/>
</dbReference>
<reference evidence="2 3" key="1">
    <citation type="submission" date="2020-02" db="EMBL/GenBank/DDBJ databases">
        <title>Genome sequences of Thiorhodococcus mannitoliphagus and Thiorhodococcus minor, purple sulfur photosynthetic bacteria in the gammaproteobacterial family, Chromatiaceae.</title>
        <authorList>
            <person name="Aviles F.A."/>
            <person name="Meyer T.E."/>
            <person name="Kyndt J.A."/>
        </authorList>
    </citation>
    <scope>NUCLEOTIDE SEQUENCE [LARGE SCALE GENOMIC DNA]</scope>
    <source>
        <strain evidence="2 3">DSM 11518</strain>
    </source>
</reference>